<dbReference type="Gene3D" id="3.30.420.10">
    <property type="entry name" value="Ribonuclease H-like superfamily/Ribonuclease H"/>
    <property type="match status" value="1"/>
</dbReference>
<name>A0A9P1MV90_9PELO</name>
<dbReference type="Pfam" id="PF02170">
    <property type="entry name" value="PAZ"/>
    <property type="match status" value="1"/>
</dbReference>
<evidence type="ECO:0008006" key="7">
    <source>
        <dbReference type="Google" id="ProtNLM"/>
    </source>
</evidence>
<organism evidence="5 6">
    <name type="scientific">Caenorhabditis angaria</name>
    <dbReference type="NCBI Taxonomy" id="860376"/>
    <lineage>
        <taxon>Eukaryota</taxon>
        <taxon>Metazoa</taxon>
        <taxon>Ecdysozoa</taxon>
        <taxon>Nematoda</taxon>
        <taxon>Chromadorea</taxon>
        <taxon>Rhabditida</taxon>
        <taxon>Rhabditina</taxon>
        <taxon>Rhabditomorpha</taxon>
        <taxon>Rhabditoidea</taxon>
        <taxon>Rhabditidae</taxon>
        <taxon>Peloderinae</taxon>
        <taxon>Caenorhabditis</taxon>
    </lineage>
</organism>
<evidence type="ECO:0000256" key="2">
    <source>
        <dbReference type="SAM" id="MobiDB-lite"/>
    </source>
</evidence>
<comment type="caution">
    <text evidence="5">The sequence shown here is derived from an EMBL/GenBank/DDBJ whole genome shotgun (WGS) entry which is preliminary data.</text>
</comment>
<feature type="domain" description="PAZ" evidence="3">
    <location>
        <begin position="220"/>
        <end position="332"/>
    </location>
</feature>
<accession>A0A9P1MV90</accession>
<dbReference type="SMART" id="SM00949">
    <property type="entry name" value="PAZ"/>
    <property type="match status" value="1"/>
</dbReference>
<dbReference type="InterPro" id="IPR012337">
    <property type="entry name" value="RNaseH-like_sf"/>
</dbReference>
<dbReference type="Proteomes" id="UP001152747">
    <property type="component" value="Unassembled WGS sequence"/>
</dbReference>
<dbReference type="Pfam" id="PF02171">
    <property type="entry name" value="Piwi"/>
    <property type="match status" value="1"/>
</dbReference>
<dbReference type="AlphaFoldDB" id="A0A9P1MV90"/>
<reference evidence="5" key="1">
    <citation type="submission" date="2022-11" db="EMBL/GenBank/DDBJ databases">
        <authorList>
            <person name="Kikuchi T."/>
        </authorList>
    </citation>
    <scope>NUCLEOTIDE SEQUENCE</scope>
    <source>
        <strain evidence="5">PS1010</strain>
    </source>
</reference>
<proteinExistence type="inferred from homology"/>
<dbReference type="SMART" id="SM00950">
    <property type="entry name" value="Piwi"/>
    <property type="match status" value="1"/>
</dbReference>
<sequence length="821" mass="93606">MSGGQGRGSGRGSGSSSGNADRKRDMMGTIQPDLFTRPTGAPKTGTSGTPVDTLVNFIPIDVTENDYYIYQYHVEFEPPVDSKTMRSKILRDDKILNEIGEFNVFDGMIMYIKDEWKTAQTIEVEHPNTGEPIVVKFKLSLRYSLNEAQTINVFNTIFRRCFDTLELLQLGRNYFDQSEQKSVRSHNMKVLPGYETAIRRYENQLMLCIENRFKMMRSDNMYQLIIREYQNSGNNIERTQEKINELYGGTTITSTYNNKLHRFTRLSFDLSPLTPFNHNGREITLKEYFFQQYKKEIKFDDQPIIISEGKPKQPGEPPQVNYLIPELCNPTGLTDEMRKDTRLMKEIAQHTRLSPEQRVAQTRHLIERLLKNPHVRQCLEYWGITVGSDLANVVARQLPQEKIIANGDYTGRNAEWAQGVKRNGIYRGTDMTNWIVIAPLAAGEIINKFTQEVRRLGSTVNTPFGQPLEVPLNAYSPTDYINALKESLEKVKGYDVHMIAVILPDDNKTRYDVVKKFLCVECPIPSQCINLRTLQGKSTDGSDNKNFGSIVLKIVLQMICKGGGALWKIDIPLKDTMIVGYDLYHDSTLRGKTIGACVSTTSPDFTEFYSQTRPHDNPTQLGTNLTHFVRKALNKYYVANNKTLPKRLILYRDGAGDGQIPYIKETEVKLVRDACDEIQRKAYGANAAAISPIQVAFIIVTKRVNMRIMKKAGARACNPDPGTLVDSVVTRPERMDFYMVPQFVNQGTVTPVSYNIIYDDTGLTPDKHHRMAFKLCHLYYNWQGTVRVPAPCQYAHKLAFLTAQSLHEDSNEVLRNKLYFL</sequence>
<feature type="domain" description="Piwi" evidence="4">
    <location>
        <begin position="498"/>
        <end position="807"/>
    </location>
</feature>
<dbReference type="InterPro" id="IPR036397">
    <property type="entry name" value="RNaseH_sf"/>
</dbReference>
<dbReference type="Pfam" id="PF23278">
    <property type="entry name" value="Piwi_N"/>
    <property type="match status" value="1"/>
</dbReference>
<evidence type="ECO:0000259" key="4">
    <source>
        <dbReference type="PROSITE" id="PS50822"/>
    </source>
</evidence>
<feature type="compositionally biased region" description="Gly residues" evidence="2">
    <location>
        <begin position="1"/>
        <end position="15"/>
    </location>
</feature>
<dbReference type="CDD" id="cd04658">
    <property type="entry name" value="Piwi_piwi-like_Euk"/>
    <property type="match status" value="1"/>
</dbReference>
<dbReference type="PANTHER" id="PTHR22891">
    <property type="entry name" value="EUKARYOTIC TRANSLATION INITIATION FACTOR 2C"/>
    <property type="match status" value="1"/>
</dbReference>
<evidence type="ECO:0000259" key="3">
    <source>
        <dbReference type="PROSITE" id="PS50821"/>
    </source>
</evidence>
<dbReference type="InterPro" id="IPR003165">
    <property type="entry name" value="Piwi"/>
</dbReference>
<keyword evidence="6" id="KW-1185">Reference proteome</keyword>
<dbReference type="PROSITE" id="PS50822">
    <property type="entry name" value="PIWI"/>
    <property type="match status" value="1"/>
</dbReference>
<dbReference type="SUPFAM" id="SSF53098">
    <property type="entry name" value="Ribonuclease H-like"/>
    <property type="match status" value="1"/>
</dbReference>
<comment type="similarity">
    <text evidence="1">Belongs to the argonaute family.</text>
</comment>
<dbReference type="Gene3D" id="2.170.260.10">
    <property type="entry name" value="paz domain"/>
    <property type="match status" value="1"/>
</dbReference>
<dbReference type="PROSITE" id="PS50821">
    <property type="entry name" value="PAZ"/>
    <property type="match status" value="1"/>
</dbReference>
<dbReference type="InterPro" id="IPR036085">
    <property type="entry name" value="PAZ_dom_sf"/>
</dbReference>
<gene>
    <name evidence="5" type="ORF">CAMP_LOCUS4111</name>
</gene>
<dbReference type="EMBL" id="CANHGI010000002">
    <property type="protein sequence ID" value="CAI5441474.1"/>
    <property type="molecule type" value="Genomic_DNA"/>
</dbReference>
<dbReference type="InterPro" id="IPR003100">
    <property type="entry name" value="PAZ_dom"/>
</dbReference>
<evidence type="ECO:0000256" key="1">
    <source>
        <dbReference type="RuleBase" id="RU361178"/>
    </source>
</evidence>
<feature type="region of interest" description="Disordered" evidence="2">
    <location>
        <begin position="1"/>
        <end position="25"/>
    </location>
</feature>
<dbReference type="Gene3D" id="3.40.50.2300">
    <property type="match status" value="1"/>
</dbReference>
<dbReference type="SUPFAM" id="SSF101690">
    <property type="entry name" value="PAZ domain"/>
    <property type="match status" value="1"/>
</dbReference>
<protein>
    <recommendedName>
        <fullName evidence="7">Piwi domain-containing protein</fullName>
    </recommendedName>
</protein>
<evidence type="ECO:0000313" key="5">
    <source>
        <dbReference type="EMBL" id="CAI5441474.1"/>
    </source>
</evidence>
<dbReference type="GO" id="GO:0003723">
    <property type="term" value="F:RNA binding"/>
    <property type="evidence" value="ECO:0007669"/>
    <property type="project" value="InterPro"/>
</dbReference>
<evidence type="ECO:0000313" key="6">
    <source>
        <dbReference type="Proteomes" id="UP001152747"/>
    </source>
</evidence>
<dbReference type="OrthoDB" id="445936at2759"/>